<feature type="transmembrane region" description="Helical" evidence="5">
    <location>
        <begin position="334"/>
        <end position="352"/>
    </location>
</feature>
<dbReference type="InterPro" id="IPR013525">
    <property type="entry name" value="ABC2_TM"/>
</dbReference>
<dbReference type="Pfam" id="PF12698">
    <property type="entry name" value="ABC2_membrane_3"/>
    <property type="match status" value="1"/>
</dbReference>
<evidence type="ECO:0000313" key="7">
    <source>
        <dbReference type="EMBL" id="XBX75536.1"/>
    </source>
</evidence>
<dbReference type="PANTHER" id="PTHR43471:SF3">
    <property type="entry name" value="ABC TRANSPORTER PERMEASE PROTEIN NATB"/>
    <property type="match status" value="1"/>
</dbReference>
<evidence type="ECO:0000256" key="4">
    <source>
        <dbReference type="ARBA" id="ARBA00023136"/>
    </source>
</evidence>
<organism evidence="7">
    <name type="scientific">Proteinivorax tanatarense</name>
    <dbReference type="NCBI Taxonomy" id="1260629"/>
    <lineage>
        <taxon>Bacteria</taxon>
        <taxon>Bacillati</taxon>
        <taxon>Bacillota</taxon>
        <taxon>Clostridia</taxon>
        <taxon>Eubacteriales</taxon>
        <taxon>Proteinivoracaceae</taxon>
        <taxon>Proteinivorax</taxon>
    </lineage>
</organism>
<gene>
    <name evidence="7" type="ORF">PRVXT_000672</name>
</gene>
<evidence type="ECO:0000256" key="2">
    <source>
        <dbReference type="ARBA" id="ARBA00022692"/>
    </source>
</evidence>
<feature type="transmembrane region" description="Helical" evidence="5">
    <location>
        <begin position="274"/>
        <end position="300"/>
    </location>
</feature>
<dbReference type="GO" id="GO:0140359">
    <property type="term" value="F:ABC-type transporter activity"/>
    <property type="evidence" value="ECO:0007669"/>
    <property type="project" value="InterPro"/>
</dbReference>
<accession>A0AAU7VN03</accession>
<evidence type="ECO:0000256" key="3">
    <source>
        <dbReference type="ARBA" id="ARBA00022989"/>
    </source>
</evidence>
<dbReference type="PANTHER" id="PTHR43471">
    <property type="entry name" value="ABC TRANSPORTER PERMEASE"/>
    <property type="match status" value="1"/>
</dbReference>
<keyword evidence="4 5" id="KW-0472">Membrane</keyword>
<dbReference type="GO" id="GO:0016020">
    <property type="term" value="C:membrane"/>
    <property type="evidence" value="ECO:0007669"/>
    <property type="project" value="UniProtKB-SubCell"/>
</dbReference>
<dbReference type="EMBL" id="CP158367">
    <property type="protein sequence ID" value="XBX75536.1"/>
    <property type="molecule type" value="Genomic_DNA"/>
</dbReference>
<keyword evidence="2 5" id="KW-0812">Transmembrane</keyword>
<evidence type="ECO:0000256" key="1">
    <source>
        <dbReference type="ARBA" id="ARBA00004141"/>
    </source>
</evidence>
<keyword evidence="3 5" id="KW-1133">Transmembrane helix</keyword>
<feature type="domain" description="ABC-2 type transporter transmembrane" evidence="6">
    <location>
        <begin position="21"/>
        <end position="383"/>
    </location>
</feature>
<reference evidence="7" key="2">
    <citation type="submission" date="2024-06" db="EMBL/GenBank/DDBJ databases">
        <authorList>
            <person name="Petrova K.O."/>
            <person name="Toshchakov S.V."/>
            <person name="Boltjanskaja Y.V."/>
            <person name="Kevbrin V."/>
        </authorList>
    </citation>
    <scope>NUCLEOTIDE SEQUENCE</scope>
    <source>
        <strain evidence="7">Z-910T</strain>
    </source>
</reference>
<sequence length="410" mass="45508">MKNFFTVVNFELMNFVKNKAFILSTAIICLLLTIGLSMPTIIDAFPSFDSSTDKETPSVQRDYGYVNKDGVVSNIDDLKNNFSAGSLVEFESKEELEKAVIANEVESGYVIYSPTSYLHIVENNELWNEDIMAFERALSESYRIKGFEEKGIDYEQVQQLVSVNLFSDTKILGTDSAANYMYTYILTFALYFIIIIYGQFVATSIASEKSNRAMEVLVTSTDSRNLIFGKVIGGALAGAIQFSLVVATALSVYELNAGAWENRLDFIFKIPYDVLLLFSVFGILGYLFYLFIFGALGALVSRTEDVNTSSTPITIIFVAVFFISVMGMQDTEGILIKVASFIPFSSFMAMFVRVSMGSVSNLEVIISLSILLISTVIVGLLASKIYRLGTLMYGNPIKLTRALKLLAKKQ</sequence>
<proteinExistence type="predicted"/>
<feature type="transmembrane region" description="Helical" evidence="5">
    <location>
        <begin position="364"/>
        <end position="382"/>
    </location>
</feature>
<dbReference type="AlphaFoldDB" id="A0AAU7VN03"/>
<feature type="transmembrane region" description="Helical" evidence="5">
    <location>
        <begin position="306"/>
        <end position="327"/>
    </location>
</feature>
<feature type="transmembrane region" description="Helical" evidence="5">
    <location>
        <begin position="180"/>
        <end position="206"/>
    </location>
</feature>
<evidence type="ECO:0000256" key="5">
    <source>
        <dbReference type="SAM" id="Phobius"/>
    </source>
</evidence>
<evidence type="ECO:0000259" key="6">
    <source>
        <dbReference type="Pfam" id="PF12698"/>
    </source>
</evidence>
<reference evidence="7" key="1">
    <citation type="journal article" date="2013" name="Extremophiles">
        <title>Proteinivorax tanatarense gen. nov., sp. nov., an anaerobic, haloalkaliphilic, proteolytic bacterium isolated from a decaying algal bloom, and proposal of Proteinivoraceae fam. nov.</title>
        <authorList>
            <person name="Kevbrin V."/>
            <person name="Boltyanskaya Y."/>
            <person name="Zhilina T."/>
            <person name="Kolganova T."/>
            <person name="Lavrentjeva E."/>
            <person name="Kuznetsov B."/>
        </authorList>
    </citation>
    <scope>NUCLEOTIDE SEQUENCE</scope>
    <source>
        <strain evidence="7">Z-910T</strain>
    </source>
</reference>
<dbReference type="RefSeq" id="WP_350344280.1">
    <property type="nucleotide sequence ID" value="NZ_CP158367.1"/>
</dbReference>
<comment type="subcellular location">
    <subcellularLocation>
        <location evidence="1">Membrane</location>
        <topology evidence="1">Multi-pass membrane protein</topology>
    </subcellularLocation>
</comment>
<feature type="transmembrane region" description="Helical" evidence="5">
    <location>
        <begin position="20"/>
        <end position="42"/>
    </location>
</feature>
<name>A0AAU7VN03_9FIRM</name>
<feature type="transmembrane region" description="Helical" evidence="5">
    <location>
        <begin position="226"/>
        <end position="253"/>
    </location>
</feature>
<protein>
    <submittedName>
        <fullName evidence="7">ABC transporter permease</fullName>
    </submittedName>
</protein>